<organism evidence="1 2">
    <name type="scientific">Anoxynatronum sibiricum</name>
    <dbReference type="NCBI Taxonomy" id="210623"/>
    <lineage>
        <taxon>Bacteria</taxon>
        <taxon>Bacillati</taxon>
        <taxon>Bacillota</taxon>
        <taxon>Clostridia</taxon>
        <taxon>Eubacteriales</taxon>
        <taxon>Clostridiaceae</taxon>
        <taxon>Anoxynatronum</taxon>
    </lineage>
</organism>
<dbReference type="EMBL" id="JBCITM010000001">
    <property type="protein sequence ID" value="MEN1758887.1"/>
    <property type="molecule type" value="Genomic_DNA"/>
</dbReference>
<name>A0ABU9VP08_9CLOT</name>
<dbReference type="SUPFAM" id="SSF52833">
    <property type="entry name" value="Thioredoxin-like"/>
    <property type="match status" value="1"/>
</dbReference>
<evidence type="ECO:0000313" key="1">
    <source>
        <dbReference type="EMBL" id="MEN1758887.1"/>
    </source>
</evidence>
<accession>A0ABU9VP08</accession>
<protein>
    <submittedName>
        <fullName evidence="1">(2Fe-2S) ferredoxin domain-containing protein</fullName>
    </submittedName>
</protein>
<sequence>MTIKSLEELTKIREKAHRQVMLRENGVSPEGITELMVGMATCGIAAGARDTLNALLQEIEAQAMEKVRVIQVGCLGYCHSEPIVQVNVPGEEPVLYGNVDRQRAREIIQKHLLGGEFLDNAILINTFQKG</sequence>
<dbReference type="RefSeq" id="WP_343184273.1">
    <property type="nucleotide sequence ID" value="NZ_JBCITM010000001.1"/>
</dbReference>
<dbReference type="Proteomes" id="UP001407405">
    <property type="component" value="Unassembled WGS sequence"/>
</dbReference>
<dbReference type="Gene3D" id="3.40.30.10">
    <property type="entry name" value="Glutaredoxin"/>
    <property type="match status" value="1"/>
</dbReference>
<keyword evidence="2" id="KW-1185">Reference proteome</keyword>
<dbReference type="InterPro" id="IPR036249">
    <property type="entry name" value="Thioredoxin-like_sf"/>
</dbReference>
<reference evidence="1 2" key="1">
    <citation type="submission" date="2024-04" db="EMBL/GenBank/DDBJ databases">
        <title>Genome sequencing and metabolic network reconstruction of aminoacids and betaine degradation by Anoxynatronum sibiricum.</title>
        <authorList>
            <person name="Detkova E.N."/>
            <person name="Boltjanskaja Y.V."/>
            <person name="Mardanov A.V."/>
            <person name="Kevbrin V."/>
        </authorList>
    </citation>
    <scope>NUCLEOTIDE SEQUENCE [LARGE SCALE GENOMIC DNA]</scope>
    <source>
        <strain evidence="1 2">Z-7981</strain>
    </source>
</reference>
<gene>
    <name evidence="1" type="ORF">AAIG11_00240</name>
</gene>
<dbReference type="CDD" id="cd02980">
    <property type="entry name" value="TRX_Fd_family"/>
    <property type="match status" value="1"/>
</dbReference>
<comment type="caution">
    <text evidence="1">The sequence shown here is derived from an EMBL/GenBank/DDBJ whole genome shotgun (WGS) entry which is preliminary data.</text>
</comment>
<dbReference type="Pfam" id="PF01257">
    <property type="entry name" value="2Fe-2S_thioredx"/>
    <property type="match status" value="1"/>
</dbReference>
<proteinExistence type="predicted"/>
<evidence type="ECO:0000313" key="2">
    <source>
        <dbReference type="Proteomes" id="UP001407405"/>
    </source>
</evidence>